<keyword evidence="3" id="KW-1185">Reference proteome</keyword>
<reference evidence="2 3" key="1">
    <citation type="journal article" date="2015" name="Genome Announc.">
        <title>Expanding the biotechnology potential of lactobacilli through comparative genomics of 213 strains and associated genera.</title>
        <authorList>
            <person name="Sun Z."/>
            <person name="Harris H.M."/>
            <person name="McCann A."/>
            <person name="Guo C."/>
            <person name="Argimon S."/>
            <person name="Zhang W."/>
            <person name="Yang X."/>
            <person name="Jeffery I.B."/>
            <person name="Cooney J.C."/>
            <person name="Kagawa T.F."/>
            <person name="Liu W."/>
            <person name="Song Y."/>
            <person name="Salvetti E."/>
            <person name="Wrobel A."/>
            <person name="Rasinkangas P."/>
            <person name="Parkhill J."/>
            <person name="Rea M.C."/>
            <person name="O'Sullivan O."/>
            <person name="Ritari J."/>
            <person name="Douillard F.P."/>
            <person name="Paul Ross R."/>
            <person name="Yang R."/>
            <person name="Briner A.E."/>
            <person name="Felis G.E."/>
            <person name="de Vos W.M."/>
            <person name="Barrangou R."/>
            <person name="Klaenhammer T.R."/>
            <person name="Caufield P.W."/>
            <person name="Cui Y."/>
            <person name="Zhang H."/>
            <person name="O'Toole P.W."/>
        </authorList>
    </citation>
    <scope>NUCLEOTIDE SEQUENCE [LARGE SCALE GENOMIC DNA]</scope>
    <source>
        <strain evidence="2 3">DSM 19972</strain>
    </source>
</reference>
<dbReference type="Proteomes" id="UP000051686">
    <property type="component" value="Unassembled WGS sequence"/>
</dbReference>
<evidence type="ECO:0000256" key="1">
    <source>
        <dbReference type="SAM" id="Phobius"/>
    </source>
</evidence>
<feature type="transmembrane region" description="Helical" evidence="1">
    <location>
        <begin position="44"/>
        <end position="61"/>
    </location>
</feature>
<dbReference type="EMBL" id="AZEH01000039">
    <property type="protein sequence ID" value="KRL04677.1"/>
    <property type="molecule type" value="Genomic_DNA"/>
</dbReference>
<gene>
    <name evidence="2" type="ORF">FD46_GL001812</name>
</gene>
<feature type="transmembrane region" description="Helical" evidence="1">
    <location>
        <begin position="67"/>
        <end position="86"/>
    </location>
</feature>
<comment type="caution">
    <text evidence="2">The sequence shown here is derived from an EMBL/GenBank/DDBJ whole genome shotgun (WGS) entry which is preliminary data.</text>
</comment>
<dbReference type="AlphaFoldDB" id="A0A0R1MH88"/>
<name>A0A0R1MH88_9LACO</name>
<keyword evidence="1" id="KW-0472">Membrane</keyword>
<accession>A0A0R1MH88</accession>
<protein>
    <recommendedName>
        <fullName evidence="4">DUF3397 domain-containing protein</fullName>
    </recommendedName>
</protein>
<dbReference type="PATRIC" id="fig|1423777.3.peg.1866"/>
<keyword evidence="1" id="KW-0812">Transmembrane</keyword>
<proteinExistence type="predicted"/>
<dbReference type="InterPro" id="IPR024515">
    <property type="entry name" value="DUF3397"/>
</dbReference>
<evidence type="ECO:0008006" key="4">
    <source>
        <dbReference type="Google" id="ProtNLM"/>
    </source>
</evidence>
<organism evidence="2 3">
    <name type="scientific">Liquorilactobacillus oeni DSM 19972</name>
    <dbReference type="NCBI Taxonomy" id="1423777"/>
    <lineage>
        <taxon>Bacteria</taxon>
        <taxon>Bacillati</taxon>
        <taxon>Bacillota</taxon>
        <taxon>Bacilli</taxon>
        <taxon>Lactobacillales</taxon>
        <taxon>Lactobacillaceae</taxon>
        <taxon>Liquorilactobacillus</taxon>
    </lineage>
</organism>
<sequence length="120" mass="14703">MDKIFQWYWQLLFLSLIWLVLRLWKKFRLKPRIFSKRVKPVDILTVFILYGIHLLSLEILHVSMLPYLFLGMGLLGIGMTLVYVFIEKRLVYREFFLHYWRFVDIVVFLLYTLLLVLLFV</sequence>
<dbReference type="OrthoDB" id="2299708at2"/>
<feature type="transmembrane region" description="Helical" evidence="1">
    <location>
        <begin position="98"/>
        <end position="119"/>
    </location>
</feature>
<keyword evidence="1" id="KW-1133">Transmembrane helix</keyword>
<evidence type="ECO:0000313" key="3">
    <source>
        <dbReference type="Proteomes" id="UP000051686"/>
    </source>
</evidence>
<dbReference type="Pfam" id="PF11877">
    <property type="entry name" value="DUF3397"/>
    <property type="match status" value="1"/>
</dbReference>
<dbReference type="RefSeq" id="WP_057896629.1">
    <property type="nucleotide sequence ID" value="NZ_AZEH01000039.1"/>
</dbReference>
<dbReference type="STRING" id="1423777.FD46_GL001812"/>
<evidence type="ECO:0000313" key="2">
    <source>
        <dbReference type="EMBL" id="KRL04677.1"/>
    </source>
</evidence>
<feature type="transmembrane region" description="Helical" evidence="1">
    <location>
        <begin position="6"/>
        <end position="24"/>
    </location>
</feature>